<dbReference type="Pfam" id="PF09334">
    <property type="entry name" value="tRNA-synt_1g"/>
    <property type="match status" value="2"/>
</dbReference>
<dbReference type="InterPro" id="IPR014758">
    <property type="entry name" value="Met-tRNA_synth"/>
</dbReference>
<evidence type="ECO:0000256" key="7">
    <source>
        <dbReference type="ARBA" id="ARBA00022917"/>
    </source>
</evidence>
<dbReference type="Gene3D" id="1.10.730.10">
    <property type="entry name" value="Isoleucyl-tRNA Synthetase, Domain 1"/>
    <property type="match status" value="1"/>
</dbReference>
<dbReference type="SUPFAM" id="SSF52374">
    <property type="entry name" value="Nucleotidylyl transferase"/>
    <property type="match status" value="1"/>
</dbReference>
<dbReference type="InterPro" id="IPR033911">
    <property type="entry name" value="MetRS_core"/>
</dbReference>
<evidence type="ECO:0000256" key="10">
    <source>
        <dbReference type="RuleBase" id="RU363039"/>
    </source>
</evidence>
<evidence type="ECO:0000313" key="12">
    <source>
        <dbReference type="EMBL" id="XBT98069.1"/>
    </source>
</evidence>
<keyword evidence="5 10" id="KW-0547">Nucleotide-binding</keyword>
<evidence type="ECO:0000256" key="3">
    <source>
        <dbReference type="ARBA" id="ARBA00018753"/>
    </source>
</evidence>
<evidence type="ECO:0000256" key="8">
    <source>
        <dbReference type="ARBA" id="ARBA00023146"/>
    </source>
</evidence>
<keyword evidence="8 10" id="KW-0030">Aminoacyl-tRNA synthetase</keyword>
<feature type="domain" description="Methionyl/Leucyl tRNA synthetase" evidence="11">
    <location>
        <begin position="158"/>
        <end position="374"/>
    </location>
</feature>
<evidence type="ECO:0000256" key="4">
    <source>
        <dbReference type="ARBA" id="ARBA00022598"/>
    </source>
</evidence>
<comment type="similarity">
    <text evidence="10">Belongs to the class-I aminoacyl-tRNA synthetase family.</text>
</comment>
<dbReference type="RefSeq" id="WP_349963340.1">
    <property type="nucleotide sequence ID" value="NZ_CP157965.1"/>
</dbReference>
<dbReference type="GO" id="GO:0006431">
    <property type="term" value="P:methionyl-tRNA aminoacylation"/>
    <property type="evidence" value="ECO:0007669"/>
    <property type="project" value="InterPro"/>
</dbReference>
<accession>A0AAU7S6S4</accession>
<keyword evidence="7 10" id="KW-0648">Protein biosynthesis</keyword>
<proteinExistence type="inferred from homology"/>
<evidence type="ECO:0000259" key="11">
    <source>
        <dbReference type="Pfam" id="PF09334"/>
    </source>
</evidence>
<protein>
    <recommendedName>
        <fullName evidence="3">Methionine--tRNA ligase</fullName>
        <ecNumber evidence="2">6.1.1.10</ecNumber>
    </recommendedName>
    <alternativeName>
        <fullName evidence="9">Methionyl-tRNA synthetase</fullName>
    </alternativeName>
</protein>
<organism evidence="12">
    <name type="scientific">Rhizobium sp. ZPR3</name>
    <dbReference type="NCBI Taxonomy" id="3158967"/>
    <lineage>
        <taxon>Bacteria</taxon>
        <taxon>Pseudomonadati</taxon>
        <taxon>Pseudomonadota</taxon>
        <taxon>Alphaproteobacteria</taxon>
        <taxon>Hyphomicrobiales</taxon>
        <taxon>Rhizobiaceae</taxon>
        <taxon>Rhizobium/Agrobacterium group</taxon>
        <taxon>Rhizobium</taxon>
    </lineage>
</organism>
<dbReference type="CDD" id="cd07957">
    <property type="entry name" value="Anticodon_Ia_Met"/>
    <property type="match status" value="1"/>
</dbReference>
<dbReference type="SUPFAM" id="SSF47323">
    <property type="entry name" value="Anticodon-binding domain of a subclass of class I aminoacyl-tRNA synthetases"/>
    <property type="match status" value="1"/>
</dbReference>
<keyword evidence="6 10" id="KW-0067">ATP-binding</keyword>
<evidence type="ECO:0000256" key="1">
    <source>
        <dbReference type="ARBA" id="ARBA00003314"/>
    </source>
</evidence>
<sequence>MDNTNLNRARLDRRFLTTAIPYVNAAPHIGFALETVQADTLARFYRLFGSEVRFLAGSDENSIKNVQAAEAAGVPIEEFVEKNANRFLSLKDSLGLSYDDFIRTSSDPRHRPGAEKLWKSCLQAGDLYKRTYSGLYCVGCEQFYKSDELLEGKCPEHGTFPELVEEENWFFRLSRYESALRKIYDERAIEIVPSSRRNEILGWIEGGLEDFSVSRSSSRARGWGIPVPGDASQVIYVWFDALANYITALGYAREDSSFKEYWTNAQSREHVIGKGITRFHAIYWPAILLSAGLELPTRILIHGYVTVEGRKIGKSAGNAIDPNPLAEELGADALRYYLLRHIRTTGDGDFSHERFRQCYESELAGQLGNLVHRVFSMIERYCDGVIQHVDRSSIESDSLFRSTSNLYSTVVECVAEFSLDRTLDAIWMVIAEANRYVSEKEPWALAKAVSASETDNPESEKALHAVLYNLAASIYGIGICLTPFMPLVSESLLKKFDSIEPSFDRRSLLSLAGVTISAGAPLFPRS</sequence>
<dbReference type="EC" id="6.1.1.10" evidence="2"/>
<dbReference type="InterPro" id="IPR015413">
    <property type="entry name" value="Methionyl/Leucyl_tRNA_Synth"/>
</dbReference>
<evidence type="ECO:0000256" key="9">
    <source>
        <dbReference type="ARBA" id="ARBA00030904"/>
    </source>
</evidence>
<dbReference type="InterPro" id="IPR041872">
    <property type="entry name" value="Anticodon_Met"/>
</dbReference>
<evidence type="ECO:0000256" key="2">
    <source>
        <dbReference type="ARBA" id="ARBA00012838"/>
    </source>
</evidence>
<dbReference type="GO" id="GO:0004825">
    <property type="term" value="F:methionine-tRNA ligase activity"/>
    <property type="evidence" value="ECO:0007669"/>
    <property type="project" value="UniProtKB-EC"/>
</dbReference>
<feature type="domain" description="Methionyl/Leucyl tRNA synthetase" evidence="11">
    <location>
        <begin position="15"/>
        <end position="157"/>
    </location>
</feature>
<dbReference type="InterPro" id="IPR023457">
    <property type="entry name" value="Met-tRNA_synth_2"/>
</dbReference>
<keyword evidence="12" id="KW-0614">Plasmid</keyword>
<evidence type="ECO:0000256" key="5">
    <source>
        <dbReference type="ARBA" id="ARBA00022741"/>
    </source>
</evidence>
<dbReference type="InterPro" id="IPR014729">
    <property type="entry name" value="Rossmann-like_a/b/a_fold"/>
</dbReference>
<name>A0AAU7S6S4_9HYPH</name>
<dbReference type="PANTHER" id="PTHR43326">
    <property type="entry name" value="METHIONYL-TRNA SYNTHETASE"/>
    <property type="match status" value="1"/>
</dbReference>
<dbReference type="InterPro" id="IPR009080">
    <property type="entry name" value="tRNAsynth_Ia_anticodon-bd"/>
</dbReference>
<evidence type="ECO:0000256" key="6">
    <source>
        <dbReference type="ARBA" id="ARBA00022840"/>
    </source>
</evidence>
<dbReference type="NCBIfam" id="TIGR00398">
    <property type="entry name" value="metG"/>
    <property type="match status" value="1"/>
</dbReference>
<gene>
    <name evidence="12" type="primary">metG</name>
    <name evidence="12" type="ORF">ABM479_35765</name>
</gene>
<keyword evidence="4 10" id="KW-0436">Ligase</keyword>
<dbReference type="FunFam" id="2.170.220.10:FF:000003">
    <property type="entry name" value="Methionine--tRNA ligase"/>
    <property type="match status" value="1"/>
</dbReference>
<dbReference type="Gene3D" id="2.170.220.10">
    <property type="match status" value="1"/>
</dbReference>
<comment type="function">
    <text evidence="1">Is required not only for elongation of protein synthesis but also for the initiation of all mRNA translation through initiator tRNA(fMet) aminoacylation.</text>
</comment>
<dbReference type="EMBL" id="CP157965">
    <property type="protein sequence ID" value="XBT98069.1"/>
    <property type="molecule type" value="Genomic_DNA"/>
</dbReference>
<dbReference type="AlphaFoldDB" id="A0AAU7S6S4"/>
<dbReference type="PANTHER" id="PTHR43326:SF1">
    <property type="entry name" value="METHIONINE--TRNA LIGASE, MITOCHONDRIAL"/>
    <property type="match status" value="1"/>
</dbReference>
<dbReference type="GO" id="GO:0005524">
    <property type="term" value="F:ATP binding"/>
    <property type="evidence" value="ECO:0007669"/>
    <property type="project" value="UniProtKB-KW"/>
</dbReference>
<dbReference type="Gene3D" id="3.40.50.620">
    <property type="entry name" value="HUPs"/>
    <property type="match status" value="1"/>
</dbReference>
<dbReference type="PRINTS" id="PR01041">
    <property type="entry name" value="TRNASYNTHMET"/>
</dbReference>
<reference evidence="12" key="1">
    <citation type="submission" date="2024-06" db="EMBL/GenBank/DDBJ databases">
        <authorList>
            <person name="Li T."/>
            <person name="Gao R."/>
        </authorList>
    </citation>
    <scope>NUCLEOTIDE SEQUENCE</scope>
    <source>
        <strain evidence="12">ZPR3</strain>
        <plasmid evidence="12">unnamed5</plasmid>
    </source>
</reference>
<dbReference type="CDD" id="cd00814">
    <property type="entry name" value="MetRS_core"/>
    <property type="match status" value="1"/>
</dbReference>
<geneLocation type="plasmid" evidence="12">
    <name>unnamed5</name>
</geneLocation>